<evidence type="ECO:0000256" key="4">
    <source>
        <dbReference type="ARBA" id="ARBA00023186"/>
    </source>
</evidence>
<keyword evidence="4 5" id="KW-0143">Chaperone</keyword>
<keyword evidence="9" id="KW-1185">Reference proteome</keyword>
<dbReference type="PIRSF" id="PIRSF036402">
    <property type="entry name" value="Ureas_acces_UreE"/>
    <property type="match status" value="1"/>
</dbReference>
<comment type="subcellular location">
    <subcellularLocation>
        <location evidence="1 5">Cytoplasm</location>
    </subcellularLocation>
</comment>
<evidence type="ECO:0000256" key="6">
    <source>
        <dbReference type="SAM" id="MobiDB-lite"/>
    </source>
</evidence>
<dbReference type="RefSeq" id="WP_319843775.1">
    <property type="nucleotide sequence ID" value="NZ_JAXAFJ010000002.1"/>
</dbReference>
<keyword evidence="3 5" id="KW-0533">Nickel</keyword>
<gene>
    <name evidence="5" type="primary">ureE</name>
    <name evidence="8" type="ORF">SCD90_06310</name>
</gene>
<dbReference type="InterPro" id="IPR036118">
    <property type="entry name" value="UreE_N_sf"/>
</dbReference>
<dbReference type="SMART" id="SM00988">
    <property type="entry name" value="UreE_N"/>
    <property type="match status" value="1"/>
</dbReference>
<sequence>MNRATQIVRKLAVKPDRVADTITLDHQARHRRRMSMTADRGTEFLLDLGQATVLEDGDALKLDDERLVQVVAAEEDLIEITTSNPLRLMKLAWHLGNRHVPAEITADALYIAPDHVLVEMVRGLGGKAEPVRRAFRPERGAYHEHPEPPRDVLHVHGHGHDHAEVHEHHEHEHGAGCGCGHTHG</sequence>
<comment type="caution">
    <text evidence="8">The sequence shown here is derived from an EMBL/GenBank/DDBJ whole genome shotgun (WGS) entry which is preliminary data.</text>
</comment>
<dbReference type="InterPro" id="IPR012406">
    <property type="entry name" value="UreE"/>
</dbReference>
<dbReference type="Proteomes" id="UP001274321">
    <property type="component" value="Unassembled WGS sequence"/>
</dbReference>
<feature type="compositionally biased region" description="Basic and acidic residues" evidence="6">
    <location>
        <begin position="163"/>
        <end position="174"/>
    </location>
</feature>
<dbReference type="Pfam" id="PF02814">
    <property type="entry name" value="UreE_N"/>
    <property type="match status" value="1"/>
</dbReference>
<evidence type="ECO:0000313" key="8">
    <source>
        <dbReference type="EMBL" id="MDX6805670.1"/>
    </source>
</evidence>
<evidence type="ECO:0000259" key="7">
    <source>
        <dbReference type="SMART" id="SM00988"/>
    </source>
</evidence>
<feature type="domain" description="UreE urease accessory N-terminal" evidence="7">
    <location>
        <begin position="4"/>
        <end position="68"/>
    </location>
</feature>
<dbReference type="CDD" id="cd00571">
    <property type="entry name" value="UreE"/>
    <property type="match status" value="1"/>
</dbReference>
<organism evidence="8 9">
    <name type="scientific">Terrihabitans rhizophilus</name>
    <dbReference type="NCBI Taxonomy" id="3092662"/>
    <lineage>
        <taxon>Bacteria</taxon>
        <taxon>Pseudomonadati</taxon>
        <taxon>Pseudomonadota</taxon>
        <taxon>Alphaproteobacteria</taxon>
        <taxon>Hyphomicrobiales</taxon>
        <taxon>Terrihabitans</taxon>
    </lineage>
</organism>
<comment type="function">
    <text evidence="5">Involved in urease metallocenter assembly. Binds nickel. Probably functions as a nickel donor during metallocenter assembly.</text>
</comment>
<name>A0ABU4RLH0_9HYPH</name>
<dbReference type="Pfam" id="PF05194">
    <property type="entry name" value="UreE_C"/>
    <property type="match status" value="1"/>
</dbReference>
<evidence type="ECO:0000256" key="3">
    <source>
        <dbReference type="ARBA" id="ARBA00022596"/>
    </source>
</evidence>
<feature type="compositionally biased region" description="Gly residues" evidence="6">
    <location>
        <begin position="175"/>
        <end position="184"/>
    </location>
</feature>
<keyword evidence="2 5" id="KW-0963">Cytoplasm</keyword>
<comment type="similarity">
    <text evidence="5">Belongs to the UreE family.</text>
</comment>
<dbReference type="Gene3D" id="2.60.260.20">
    <property type="entry name" value="Urease metallochaperone UreE, N-terminal domain"/>
    <property type="match status" value="1"/>
</dbReference>
<dbReference type="InterPro" id="IPR004029">
    <property type="entry name" value="UreE_N"/>
</dbReference>
<dbReference type="SUPFAM" id="SSF69287">
    <property type="entry name" value="Urease metallochaperone UreE, N-terminal domain"/>
    <property type="match status" value="1"/>
</dbReference>
<proteinExistence type="inferred from homology"/>
<evidence type="ECO:0000256" key="2">
    <source>
        <dbReference type="ARBA" id="ARBA00022490"/>
    </source>
</evidence>
<protein>
    <recommendedName>
        <fullName evidence="5">Urease accessory protein UreE</fullName>
    </recommendedName>
</protein>
<reference evidence="8 9" key="1">
    <citation type="submission" date="2023-11" db="EMBL/GenBank/DDBJ databases">
        <authorList>
            <person name="Bao R."/>
        </authorList>
    </citation>
    <scope>NUCLEOTIDE SEQUENCE [LARGE SCALE GENOMIC DNA]</scope>
    <source>
        <strain evidence="8 9">PJ23</strain>
    </source>
</reference>
<evidence type="ECO:0000256" key="1">
    <source>
        <dbReference type="ARBA" id="ARBA00004496"/>
    </source>
</evidence>
<dbReference type="InterPro" id="IPR007864">
    <property type="entry name" value="UreE_C_dom"/>
</dbReference>
<evidence type="ECO:0000256" key="5">
    <source>
        <dbReference type="HAMAP-Rule" id="MF_00822"/>
    </source>
</evidence>
<accession>A0ABU4RLH0</accession>
<dbReference type="SUPFAM" id="SSF69737">
    <property type="entry name" value="Urease metallochaperone UreE, C-terminal domain"/>
    <property type="match status" value="1"/>
</dbReference>
<dbReference type="Gene3D" id="3.30.70.790">
    <property type="entry name" value="UreE, C-terminal domain"/>
    <property type="match status" value="1"/>
</dbReference>
<evidence type="ECO:0000313" key="9">
    <source>
        <dbReference type="Proteomes" id="UP001274321"/>
    </source>
</evidence>
<dbReference type="EMBL" id="JAXAFJ010000002">
    <property type="protein sequence ID" value="MDX6805670.1"/>
    <property type="molecule type" value="Genomic_DNA"/>
</dbReference>
<feature type="region of interest" description="Disordered" evidence="6">
    <location>
        <begin position="163"/>
        <end position="184"/>
    </location>
</feature>
<dbReference type="HAMAP" id="MF_00822">
    <property type="entry name" value="UreE"/>
    <property type="match status" value="1"/>
</dbReference>